<dbReference type="GO" id="GO:0016787">
    <property type="term" value="F:hydrolase activity"/>
    <property type="evidence" value="ECO:0007669"/>
    <property type="project" value="UniProtKB-KW"/>
</dbReference>
<dbReference type="SUPFAM" id="SSF53474">
    <property type="entry name" value="alpha/beta-Hydrolases"/>
    <property type="match status" value="1"/>
</dbReference>
<dbReference type="OrthoDB" id="9814966at2"/>
<protein>
    <submittedName>
        <fullName evidence="2">Alpha/beta hydrolase</fullName>
    </submittedName>
</protein>
<keyword evidence="2" id="KW-0378">Hydrolase</keyword>
<dbReference type="Proteomes" id="UP000325827">
    <property type="component" value="Unassembled WGS sequence"/>
</dbReference>
<dbReference type="AlphaFoldDB" id="A0A5J5IYG1"/>
<dbReference type="PANTHER" id="PTHR37017:SF11">
    <property type="entry name" value="ESTERASE_LIPASE_THIOESTERASE DOMAIN-CONTAINING PROTEIN"/>
    <property type="match status" value="1"/>
</dbReference>
<dbReference type="InterPro" id="IPR029058">
    <property type="entry name" value="AB_hydrolase_fold"/>
</dbReference>
<accession>A0A5J5IYG1</accession>
<dbReference type="InterPro" id="IPR000073">
    <property type="entry name" value="AB_hydrolase_1"/>
</dbReference>
<feature type="domain" description="AB hydrolase-1" evidence="1">
    <location>
        <begin position="99"/>
        <end position="312"/>
    </location>
</feature>
<organism evidence="2 3">
    <name type="scientific">Microbacterium rhizomatis</name>
    <dbReference type="NCBI Taxonomy" id="1631477"/>
    <lineage>
        <taxon>Bacteria</taxon>
        <taxon>Bacillati</taxon>
        <taxon>Actinomycetota</taxon>
        <taxon>Actinomycetes</taxon>
        <taxon>Micrococcales</taxon>
        <taxon>Microbacteriaceae</taxon>
        <taxon>Microbacterium</taxon>
    </lineage>
</organism>
<dbReference type="PANTHER" id="PTHR37017">
    <property type="entry name" value="AB HYDROLASE-1 DOMAIN-CONTAINING PROTEIN-RELATED"/>
    <property type="match status" value="1"/>
</dbReference>
<evidence type="ECO:0000313" key="2">
    <source>
        <dbReference type="EMBL" id="KAA9106026.1"/>
    </source>
</evidence>
<dbReference type="InterPro" id="IPR052897">
    <property type="entry name" value="Sec-Metab_Biosynth_Hydrolase"/>
</dbReference>
<dbReference type="Gene3D" id="3.40.50.1820">
    <property type="entry name" value="alpha/beta hydrolase"/>
    <property type="match status" value="1"/>
</dbReference>
<comment type="caution">
    <text evidence="2">The sequence shown here is derived from an EMBL/GenBank/DDBJ whole genome shotgun (WGS) entry which is preliminary data.</text>
</comment>
<sequence length="325" mass="34745">MLSTSPDAAGVWMIVSAGSEGAGEGSLDDVQPARASERAPAMMAAAVMVVRGYRVMRMCVSPRCQKSSVTDFGPNQAIVSNTNWKGSNHMDVTRALSDVLLVHGASHDASSWDALRVELGRRGVVAAAVDLPSSGGLFGMEDDARAIRHAVAYYRPRVVVCHSYGGMPTTSAVRSGTSVGHVIYLTALVPDVGDSLASLSADVPEDGAWEMSADEDWIQAVDPRDLFYGLCEASISDAAVAALRPQAVRAFNERLNNEPSWRSVESSYILCLHDRAIPLSLQERMAARTRISRSLPSDHSPFLSMPGRTADAIIDLAFQSGADRP</sequence>
<dbReference type="EMBL" id="VYSA01000004">
    <property type="protein sequence ID" value="KAA9106026.1"/>
    <property type="molecule type" value="Genomic_DNA"/>
</dbReference>
<name>A0A5J5IYG1_9MICO</name>
<proteinExistence type="predicted"/>
<reference evidence="3" key="1">
    <citation type="submission" date="2019-09" db="EMBL/GenBank/DDBJ databases">
        <title>Mumia zhuanghuii sp. nov. isolated from the intestinal contents of plateau pika (Ochotona curzoniae) in the Qinghai-Tibet plateau of China.</title>
        <authorList>
            <person name="Tian Z."/>
        </authorList>
    </citation>
    <scope>NUCLEOTIDE SEQUENCE [LARGE SCALE GENOMIC DNA]</scope>
    <source>
        <strain evidence="3">JCM 30598</strain>
    </source>
</reference>
<gene>
    <name evidence="2" type="ORF">F6B43_16860</name>
</gene>
<dbReference type="Pfam" id="PF12697">
    <property type="entry name" value="Abhydrolase_6"/>
    <property type="match status" value="1"/>
</dbReference>
<evidence type="ECO:0000259" key="1">
    <source>
        <dbReference type="Pfam" id="PF12697"/>
    </source>
</evidence>
<keyword evidence="3" id="KW-1185">Reference proteome</keyword>
<evidence type="ECO:0000313" key="3">
    <source>
        <dbReference type="Proteomes" id="UP000325827"/>
    </source>
</evidence>